<comment type="similarity">
    <text evidence="5">Belongs to the AAA ATPase family.</text>
</comment>
<organism evidence="7 8">
    <name type="scientific">Euplotes crassus</name>
    <dbReference type="NCBI Taxonomy" id="5936"/>
    <lineage>
        <taxon>Eukaryota</taxon>
        <taxon>Sar</taxon>
        <taxon>Alveolata</taxon>
        <taxon>Ciliophora</taxon>
        <taxon>Intramacronucleata</taxon>
        <taxon>Spirotrichea</taxon>
        <taxon>Hypotrichia</taxon>
        <taxon>Euplotida</taxon>
        <taxon>Euplotidae</taxon>
        <taxon>Moneuplotes</taxon>
    </lineage>
</organism>
<dbReference type="PROSITE" id="PS00674">
    <property type="entry name" value="AAA"/>
    <property type="match status" value="1"/>
</dbReference>
<evidence type="ECO:0000259" key="6">
    <source>
        <dbReference type="SMART" id="SM00382"/>
    </source>
</evidence>
<gene>
    <name evidence="7" type="ORF">ECRASSUSDP1_LOCUS553</name>
</gene>
<dbReference type="Pfam" id="PF17862">
    <property type="entry name" value="AAA_lid_3"/>
    <property type="match status" value="1"/>
</dbReference>
<keyword evidence="2" id="KW-0963">Cytoplasm</keyword>
<dbReference type="InterPro" id="IPR027417">
    <property type="entry name" value="P-loop_NTPase"/>
</dbReference>
<evidence type="ECO:0000313" key="8">
    <source>
        <dbReference type="Proteomes" id="UP001295684"/>
    </source>
</evidence>
<dbReference type="FunFam" id="1.10.8.60:FF:000038">
    <property type="entry name" value="spermatogenesis-associated protein 5-like protein 1"/>
    <property type="match status" value="1"/>
</dbReference>
<reference evidence="7" key="1">
    <citation type="submission" date="2023-07" db="EMBL/GenBank/DDBJ databases">
        <authorList>
            <consortium name="AG Swart"/>
            <person name="Singh M."/>
            <person name="Singh A."/>
            <person name="Seah K."/>
            <person name="Emmerich C."/>
        </authorList>
    </citation>
    <scope>NUCLEOTIDE SEQUENCE</scope>
    <source>
        <strain evidence="7">DP1</strain>
    </source>
</reference>
<dbReference type="InterPro" id="IPR003593">
    <property type="entry name" value="AAA+_ATPase"/>
</dbReference>
<dbReference type="Gene3D" id="3.40.50.300">
    <property type="entry name" value="P-loop containing nucleotide triphosphate hydrolases"/>
    <property type="match status" value="2"/>
</dbReference>
<proteinExistence type="inferred from homology"/>
<dbReference type="GO" id="GO:0005737">
    <property type="term" value="C:cytoplasm"/>
    <property type="evidence" value="ECO:0007669"/>
    <property type="project" value="UniProtKB-SubCell"/>
</dbReference>
<comment type="caution">
    <text evidence="7">The sequence shown here is derived from an EMBL/GenBank/DDBJ whole genome shotgun (WGS) entry which is preliminary data.</text>
</comment>
<evidence type="ECO:0000313" key="7">
    <source>
        <dbReference type="EMBL" id="CAI2359267.1"/>
    </source>
</evidence>
<evidence type="ECO:0000256" key="4">
    <source>
        <dbReference type="ARBA" id="ARBA00022840"/>
    </source>
</evidence>
<comment type="subcellular location">
    <subcellularLocation>
        <location evidence="1">Cytoplasm</location>
    </subcellularLocation>
</comment>
<dbReference type="PANTHER" id="PTHR23077">
    <property type="entry name" value="AAA-FAMILY ATPASE"/>
    <property type="match status" value="1"/>
</dbReference>
<evidence type="ECO:0000256" key="5">
    <source>
        <dbReference type="RuleBase" id="RU003651"/>
    </source>
</evidence>
<dbReference type="InterPro" id="IPR003959">
    <property type="entry name" value="ATPase_AAA_core"/>
</dbReference>
<dbReference type="SUPFAM" id="SSF52540">
    <property type="entry name" value="P-loop containing nucleoside triphosphate hydrolases"/>
    <property type="match status" value="2"/>
</dbReference>
<dbReference type="GO" id="GO:0016887">
    <property type="term" value="F:ATP hydrolysis activity"/>
    <property type="evidence" value="ECO:0007669"/>
    <property type="project" value="InterPro"/>
</dbReference>
<feature type="domain" description="AAA+ ATPase" evidence="6">
    <location>
        <begin position="208"/>
        <end position="333"/>
    </location>
</feature>
<evidence type="ECO:0000256" key="2">
    <source>
        <dbReference type="ARBA" id="ARBA00022490"/>
    </source>
</evidence>
<name>A0AAD1X597_EUPCR</name>
<dbReference type="AlphaFoldDB" id="A0AAD1X597"/>
<sequence>MGKKKGKNKAKNQPEIVDEGIIYPAQRVMLQIENSNSYGLSIDNNMIFNTYIKNTLINLKFLKINQTIKICVYGENLPCKVIRAESKIPILTEEELAEKLKSEETEESKEDISAEMEEKLTLEESKQELPHLYCVEKDTKIKLYIEQDDEDETVSVKEMIELTQKYKLDFDGQQPIVLGEIEDKFNCLQELIKLRKKVSCKSKESFRQVQAYNLDGPSGTGKTTFMQMVSQRIEYPIFGLTATQMGMNKADEIKDLFTIAKNSSPSIIFIDEIDGISDEKNDETAILLTKLIDRIKWVDKILIVAATNNPSSVNKFFKRTGRLDSEIKFDAPTSEGRYEIFRQYFDKCQSDLSEEEVKSLAIASSGFVGSDIASSIRDAYIRAMRRIDPLSMELPKIQKIDIEGAILDAKPSNIKDLIATVPQVYWEDIGGNAKIKKQLIECVEWPLKYPESFKRIGIKAPQGILLYGPPGCSKTLMAKALATESKLNFISIKGPELFSKYVGDTEKAIREIFRKARISSPCIIFFDEIDAMASARGDDDTSVGDRALCQLLTEMDGIEEKSQVIVIAATNRLDILDKAILRPGRFDRHIEIPFPDDEGKLEILEIGCRDMPLAEDVDLTAIAKRTTFFSGADIALVCREAGLLAIREDIETKEVKMCHFEEALQSVKTRKR</sequence>
<evidence type="ECO:0000256" key="1">
    <source>
        <dbReference type="ARBA" id="ARBA00004496"/>
    </source>
</evidence>
<protein>
    <recommendedName>
        <fullName evidence="6">AAA+ ATPase domain-containing protein</fullName>
    </recommendedName>
</protein>
<dbReference type="SMART" id="SM00382">
    <property type="entry name" value="AAA"/>
    <property type="match status" value="2"/>
</dbReference>
<dbReference type="FunFam" id="3.40.50.300:FF:000567">
    <property type="entry name" value="ATPase, AAA family protein"/>
    <property type="match status" value="1"/>
</dbReference>
<dbReference type="Pfam" id="PF00004">
    <property type="entry name" value="AAA"/>
    <property type="match status" value="2"/>
</dbReference>
<dbReference type="EMBL" id="CAMPGE010000520">
    <property type="protein sequence ID" value="CAI2359267.1"/>
    <property type="molecule type" value="Genomic_DNA"/>
</dbReference>
<dbReference type="Proteomes" id="UP001295684">
    <property type="component" value="Unassembled WGS sequence"/>
</dbReference>
<dbReference type="Gene3D" id="1.10.8.60">
    <property type="match status" value="2"/>
</dbReference>
<accession>A0AAD1X597</accession>
<dbReference type="InterPro" id="IPR003960">
    <property type="entry name" value="ATPase_AAA_CS"/>
</dbReference>
<keyword evidence="4 5" id="KW-0067">ATP-binding</keyword>
<dbReference type="GO" id="GO:0005524">
    <property type="term" value="F:ATP binding"/>
    <property type="evidence" value="ECO:0007669"/>
    <property type="project" value="UniProtKB-KW"/>
</dbReference>
<dbReference type="InterPro" id="IPR050168">
    <property type="entry name" value="AAA_ATPase_domain"/>
</dbReference>
<keyword evidence="8" id="KW-1185">Reference proteome</keyword>
<dbReference type="PANTHER" id="PTHR23077:SF27">
    <property type="entry name" value="ATPASE FAMILY GENE 2 PROTEIN HOMOLOG A"/>
    <property type="match status" value="1"/>
</dbReference>
<feature type="domain" description="AAA+ ATPase" evidence="6">
    <location>
        <begin position="460"/>
        <end position="596"/>
    </location>
</feature>
<dbReference type="CDD" id="cd19511">
    <property type="entry name" value="RecA-like_CDC48_r2-like"/>
    <property type="match status" value="1"/>
</dbReference>
<keyword evidence="3 5" id="KW-0547">Nucleotide-binding</keyword>
<evidence type="ECO:0000256" key="3">
    <source>
        <dbReference type="ARBA" id="ARBA00022741"/>
    </source>
</evidence>
<dbReference type="InterPro" id="IPR041569">
    <property type="entry name" value="AAA_lid_3"/>
</dbReference>